<protein>
    <submittedName>
        <fullName evidence="1">DUF349 domain-containing protein</fullName>
    </submittedName>
</protein>
<proteinExistence type="predicted"/>
<dbReference type="RefSeq" id="WP_305004533.1">
    <property type="nucleotide sequence ID" value="NZ_JAUQSY010000001.1"/>
</dbReference>
<dbReference type="EMBL" id="JAUQSY010000001">
    <property type="protein sequence ID" value="MDO7873220.1"/>
    <property type="molecule type" value="Genomic_DNA"/>
</dbReference>
<organism evidence="1 2">
    <name type="scientific">Hymenobacter aranciens</name>
    <dbReference type="NCBI Taxonomy" id="3063996"/>
    <lineage>
        <taxon>Bacteria</taxon>
        <taxon>Pseudomonadati</taxon>
        <taxon>Bacteroidota</taxon>
        <taxon>Cytophagia</taxon>
        <taxon>Cytophagales</taxon>
        <taxon>Hymenobacteraceae</taxon>
        <taxon>Hymenobacter</taxon>
    </lineage>
</organism>
<comment type="caution">
    <text evidence="1">The sequence shown here is derived from an EMBL/GenBank/DDBJ whole genome shotgun (WGS) entry which is preliminary data.</text>
</comment>
<sequence length="440" mass="49924">MEPTDHLLAEARRYGYVENDGVWLRPVLGQAARQIGVVKKTADAALLYFAQRFDTLMRAKVEETLANMATAENGGSFLMKAIHLKEQLLTFEGLGDFAGLHQRISQAEEGLSVTIQQNREKNLAAKQDFIAQAEALRDSVEWVSASEVVKDLRQGWLKTGPVSKELNEQLETRFQAAIQVFFDRRKAFQADKKAMAGRTIMRYRDLINQAEKLKESTQFETASKQLKLLQQAWREVNGTLPKKQAAELWTRFRAANNYFFERLKVHIQTQQATGATASGAAGPEELLARKRRLAERAEALMEVPPNEAIQQAKNLQAEWKQVGTVRGEESDRIWHRFMVACDKVFELSALEYYLRKLPGGEPAGTPAERARFRAETLRELLKTDHQELAVVQDNLDKLSSSPANDSFRQMLQTKVRSFERKIRTKNDLIVIFSQQAQAGS</sequence>
<reference evidence="1" key="1">
    <citation type="submission" date="2023-07" db="EMBL/GenBank/DDBJ databases">
        <authorList>
            <person name="Kim M.K."/>
        </authorList>
    </citation>
    <scope>NUCLEOTIDE SEQUENCE</scope>
    <source>
        <strain evidence="1">ASUV-10-1</strain>
    </source>
</reference>
<gene>
    <name evidence="1" type="ORF">Q5H93_00640</name>
</gene>
<name>A0ABT9B600_9BACT</name>
<dbReference type="Pfam" id="PF03993">
    <property type="entry name" value="DUF349"/>
    <property type="match status" value="3"/>
</dbReference>
<dbReference type="Proteomes" id="UP001176429">
    <property type="component" value="Unassembled WGS sequence"/>
</dbReference>
<evidence type="ECO:0000313" key="1">
    <source>
        <dbReference type="EMBL" id="MDO7873220.1"/>
    </source>
</evidence>
<keyword evidence="2" id="KW-1185">Reference proteome</keyword>
<accession>A0ABT9B600</accession>
<dbReference type="InterPro" id="IPR007139">
    <property type="entry name" value="DUF349"/>
</dbReference>
<evidence type="ECO:0000313" key="2">
    <source>
        <dbReference type="Proteomes" id="UP001176429"/>
    </source>
</evidence>